<dbReference type="Pfam" id="PF00889">
    <property type="entry name" value="EF_TS"/>
    <property type="match status" value="1"/>
</dbReference>
<dbReference type="InterPro" id="IPR014039">
    <property type="entry name" value="Transl_elong_EFTs/EF1B_dimer"/>
</dbReference>
<dbReference type="OrthoDB" id="9808348at2"/>
<protein>
    <recommendedName>
        <fullName evidence="2 6">Elongation factor Ts</fullName>
        <shortName evidence="6">EF-Ts</shortName>
    </recommendedName>
</protein>
<dbReference type="InterPro" id="IPR001816">
    <property type="entry name" value="Transl_elong_EFTs/EF1B"/>
</dbReference>
<dbReference type="NCBIfam" id="TIGR00116">
    <property type="entry name" value="tsf"/>
    <property type="match status" value="1"/>
</dbReference>
<dbReference type="SUPFAM" id="SSF54713">
    <property type="entry name" value="Elongation factor Ts (EF-Ts), dimerisation domain"/>
    <property type="match status" value="2"/>
</dbReference>
<feature type="region of interest" description="Involved in Mg(2+) ion dislocation from EF-Tu" evidence="6">
    <location>
        <begin position="80"/>
        <end position="83"/>
    </location>
</feature>
<dbReference type="AlphaFoldDB" id="A0A1E2S2D2"/>
<dbReference type="Gene3D" id="3.30.479.20">
    <property type="entry name" value="Elongation factor Ts, dimerisation domain"/>
    <property type="match status" value="2"/>
</dbReference>
<evidence type="ECO:0000256" key="6">
    <source>
        <dbReference type="HAMAP-Rule" id="MF_00050"/>
    </source>
</evidence>
<organism evidence="10 11">
    <name type="scientific">Methyloligella halotolerans</name>
    <dbReference type="NCBI Taxonomy" id="1177755"/>
    <lineage>
        <taxon>Bacteria</taxon>
        <taxon>Pseudomonadati</taxon>
        <taxon>Pseudomonadota</taxon>
        <taxon>Alphaproteobacteria</taxon>
        <taxon>Hyphomicrobiales</taxon>
        <taxon>Hyphomicrobiaceae</taxon>
        <taxon>Methyloligella</taxon>
    </lineage>
</organism>
<dbReference type="Gene3D" id="1.10.286.20">
    <property type="match status" value="1"/>
</dbReference>
<feature type="domain" description="Translation elongation factor EFTs/EF1B dimerisation" evidence="9">
    <location>
        <begin position="71"/>
        <end position="289"/>
    </location>
</feature>
<dbReference type="STRING" id="1177755.A7A08_00318"/>
<dbReference type="Proteomes" id="UP000095087">
    <property type="component" value="Unassembled WGS sequence"/>
</dbReference>
<dbReference type="GO" id="GO:0003746">
    <property type="term" value="F:translation elongation factor activity"/>
    <property type="evidence" value="ECO:0007669"/>
    <property type="project" value="UniProtKB-UniRule"/>
</dbReference>
<evidence type="ECO:0000256" key="3">
    <source>
        <dbReference type="ARBA" id="ARBA00022490"/>
    </source>
</evidence>
<keyword evidence="3 6" id="KW-0963">Cytoplasm</keyword>
<dbReference type="EMBL" id="MASI01000001">
    <property type="protein sequence ID" value="ODA68495.1"/>
    <property type="molecule type" value="Genomic_DNA"/>
</dbReference>
<evidence type="ECO:0000256" key="5">
    <source>
        <dbReference type="ARBA" id="ARBA00022917"/>
    </source>
</evidence>
<proteinExistence type="inferred from homology"/>
<keyword evidence="5 6" id="KW-0648">Protein biosynthesis</keyword>
<comment type="similarity">
    <text evidence="1 6 7">Belongs to the EF-Ts family.</text>
</comment>
<keyword evidence="11" id="KW-1185">Reference proteome</keyword>
<dbReference type="FunFam" id="1.10.8.10:FF:000001">
    <property type="entry name" value="Elongation factor Ts"/>
    <property type="match status" value="1"/>
</dbReference>
<evidence type="ECO:0000259" key="9">
    <source>
        <dbReference type="Pfam" id="PF00889"/>
    </source>
</evidence>
<comment type="function">
    <text evidence="6 7">Associates with the EF-Tu.GDP complex and induces the exchange of GDP to GTP. It remains bound to the aminoacyl-tRNA.EF-Tu.GTP complex up to the GTP hydrolysis stage on the ribosome.</text>
</comment>
<dbReference type="InterPro" id="IPR018101">
    <property type="entry name" value="Transl_elong_Ts_CS"/>
</dbReference>
<dbReference type="CDD" id="cd14275">
    <property type="entry name" value="UBA_EF-Ts"/>
    <property type="match status" value="1"/>
</dbReference>
<sequence>MATITASMVKELREKTGAGMMDCKTALNETDGDMEAASDWLRTKGLAQAAKKAGRTAAEGLIGVSWKDNAAALVEVNSETDFVARNEIFQEMVQKIAEAALGAKGDLASLEKASYPGGSASVEETVKETVGSIGENMQLRRTAYLTVNDGVVAHYIHNAMGTGLGKMGVIVALESTGDKEALGEFGRQVAMHVAASNPQAVTTDELDKDLVDRERAVLVEQAKESGKPDNVIEKMVEGRLRKFYEEVVLLSQTYVIDSELTVEKAVEQAAKTVGAPIKITGFYRYALGEGIEQSDEE</sequence>
<dbReference type="PATRIC" id="fig|1177755.3.peg.317"/>
<comment type="subcellular location">
    <subcellularLocation>
        <location evidence="6 8">Cytoplasm</location>
    </subcellularLocation>
</comment>
<dbReference type="SUPFAM" id="SSF46934">
    <property type="entry name" value="UBA-like"/>
    <property type="match status" value="1"/>
</dbReference>
<accession>A0A1E2S2D2</accession>
<dbReference type="Gene3D" id="1.10.8.10">
    <property type="entry name" value="DNA helicase RuvA subunit, C-terminal domain"/>
    <property type="match status" value="1"/>
</dbReference>
<dbReference type="InterPro" id="IPR009060">
    <property type="entry name" value="UBA-like_sf"/>
</dbReference>
<evidence type="ECO:0000313" key="11">
    <source>
        <dbReference type="Proteomes" id="UP000095087"/>
    </source>
</evidence>
<dbReference type="PANTHER" id="PTHR11741:SF0">
    <property type="entry name" value="ELONGATION FACTOR TS, MITOCHONDRIAL"/>
    <property type="match status" value="1"/>
</dbReference>
<dbReference type="PROSITE" id="PS01127">
    <property type="entry name" value="EF_TS_2"/>
    <property type="match status" value="1"/>
</dbReference>
<dbReference type="GO" id="GO:0005737">
    <property type="term" value="C:cytoplasm"/>
    <property type="evidence" value="ECO:0007669"/>
    <property type="project" value="UniProtKB-SubCell"/>
</dbReference>
<name>A0A1E2S2D2_9HYPH</name>
<evidence type="ECO:0000256" key="4">
    <source>
        <dbReference type="ARBA" id="ARBA00022768"/>
    </source>
</evidence>
<evidence type="ECO:0000256" key="8">
    <source>
        <dbReference type="RuleBase" id="RU000643"/>
    </source>
</evidence>
<evidence type="ECO:0000256" key="2">
    <source>
        <dbReference type="ARBA" id="ARBA00016956"/>
    </source>
</evidence>
<dbReference type="PANTHER" id="PTHR11741">
    <property type="entry name" value="ELONGATION FACTOR TS"/>
    <property type="match status" value="1"/>
</dbReference>
<comment type="caution">
    <text evidence="10">The sequence shown here is derived from an EMBL/GenBank/DDBJ whole genome shotgun (WGS) entry which is preliminary data.</text>
</comment>
<dbReference type="HAMAP" id="MF_00050">
    <property type="entry name" value="EF_Ts"/>
    <property type="match status" value="1"/>
</dbReference>
<evidence type="ECO:0000256" key="7">
    <source>
        <dbReference type="RuleBase" id="RU000642"/>
    </source>
</evidence>
<evidence type="ECO:0000313" key="10">
    <source>
        <dbReference type="EMBL" id="ODA68495.1"/>
    </source>
</evidence>
<dbReference type="FunFam" id="1.10.286.20:FF:000001">
    <property type="entry name" value="Elongation factor Ts"/>
    <property type="match status" value="1"/>
</dbReference>
<keyword evidence="4 6" id="KW-0251">Elongation factor</keyword>
<dbReference type="InterPro" id="IPR036402">
    <property type="entry name" value="EF-Ts_dimer_sf"/>
</dbReference>
<dbReference type="RefSeq" id="WP_069093789.1">
    <property type="nucleotide sequence ID" value="NZ_MASI01000001.1"/>
</dbReference>
<evidence type="ECO:0000256" key="1">
    <source>
        <dbReference type="ARBA" id="ARBA00005532"/>
    </source>
</evidence>
<gene>
    <name evidence="6" type="primary">tsf</name>
    <name evidence="10" type="ORF">A7A08_00318</name>
</gene>
<reference evidence="10 11" key="1">
    <citation type="submission" date="2016-07" db="EMBL/GenBank/DDBJ databases">
        <title>Draft genome sequence of Methyloligella halotolerans C2T (VKM B-2706T=CCUG 61687T=DSM 25045T), a halotolerant polyhydroxybutyrate accumulating methylotroph.</title>
        <authorList>
            <person name="Vasilenko O.V."/>
            <person name="Doronina N.V."/>
            <person name="Poroshina M.N."/>
            <person name="Tarlachkov S.V."/>
            <person name="Trotsenko Y.A."/>
        </authorList>
    </citation>
    <scope>NUCLEOTIDE SEQUENCE [LARGE SCALE GENOMIC DNA]</scope>
    <source>
        <strain evidence="10 11">VKM B-2706</strain>
    </source>
</reference>